<gene>
    <name evidence="2" type="ORF">Pro02_42280</name>
</gene>
<reference evidence="2" key="1">
    <citation type="submission" date="2021-01" db="EMBL/GenBank/DDBJ databases">
        <title>Whole genome shotgun sequence of Planobispora rosea NBRC 15558.</title>
        <authorList>
            <person name="Komaki H."/>
            <person name="Tamura T."/>
        </authorList>
    </citation>
    <scope>NUCLEOTIDE SEQUENCE</scope>
    <source>
        <strain evidence="2">NBRC 15558</strain>
    </source>
</reference>
<accession>A0A8J3WDZ0</accession>
<proteinExistence type="predicted"/>
<name>A0A8J3WDZ0_PLARO</name>
<keyword evidence="3" id="KW-1185">Reference proteome</keyword>
<comment type="caution">
    <text evidence="2">The sequence shown here is derived from an EMBL/GenBank/DDBJ whole genome shotgun (WGS) entry which is preliminary data.</text>
</comment>
<evidence type="ECO:0000256" key="1">
    <source>
        <dbReference type="SAM" id="MobiDB-lite"/>
    </source>
</evidence>
<protein>
    <submittedName>
        <fullName evidence="2">Uncharacterized protein</fullName>
    </submittedName>
</protein>
<dbReference type="EMBL" id="BOOI01000039">
    <property type="protein sequence ID" value="GIH85820.1"/>
    <property type="molecule type" value="Genomic_DNA"/>
</dbReference>
<dbReference type="AlphaFoldDB" id="A0A8J3WDZ0"/>
<dbReference type="Proteomes" id="UP000655044">
    <property type="component" value="Unassembled WGS sequence"/>
</dbReference>
<sequence>MDAPSTPAPSSSTAVTVGPAPASPGTGSCPVTRPAESPSEPPPALREWLRSEGADSQGWFGGGDLWALPATARHGYPDGRGKWSLKIPWWRGHDEPLRIRAVSLKTGKTVDGHAPRGYAAPGFQAGGVDLPHLGCWRITGELGPTRVRFVVDVVPAETTPN</sequence>
<evidence type="ECO:0000313" key="2">
    <source>
        <dbReference type="EMBL" id="GIH85820.1"/>
    </source>
</evidence>
<evidence type="ECO:0000313" key="3">
    <source>
        <dbReference type="Proteomes" id="UP000655044"/>
    </source>
</evidence>
<organism evidence="2 3">
    <name type="scientific">Planobispora rosea</name>
    <dbReference type="NCBI Taxonomy" id="35762"/>
    <lineage>
        <taxon>Bacteria</taxon>
        <taxon>Bacillati</taxon>
        <taxon>Actinomycetota</taxon>
        <taxon>Actinomycetes</taxon>
        <taxon>Streptosporangiales</taxon>
        <taxon>Streptosporangiaceae</taxon>
        <taxon>Planobispora</taxon>
    </lineage>
</organism>
<feature type="compositionally biased region" description="Low complexity" evidence="1">
    <location>
        <begin position="1"/>
        <end position="17"/>
    </location>
</feature>
<feature type="region of interest" description="Disordered" evidence="1">
    <location>
        <begin position="1"/>
        <end position="46"/>
    </location>
</feature>